<dbReference type="Proteomes" id="UP001597135">
    <property type="component" value="Unassembled WGS sequence"/>
</dbReference>
<evidence type="ECO:0000313" key="3">
    <source>
        <dbReference type="EMBL" id="MFD1341526.1"/>
    </source>
</evidence>
<evidence type="ECO:0000256" key="2">
    <source>
        <dbReference type="SAM" id="SignalP"/>
    </source>
</evidence>
<feature type="region of interest" description="Disordered" evidence="1">
    <location>
        <begin position="44"/>
        <end position="73"/>
    </location>
</feature>
<name>A0ABW3ZEC1_9RHOB</name>
<keyword evidence="2" id="KW-0732">Signal</keyword>
<evidence type="ECO:0008006" key="5">
    <source>
        <dbReference type="Google" id="ProtNLM"/>
    </source>
</evidence>
<comment type="caution">
    <text evidence="3">The sequence shown here is derived from an EMBL/GenBank/DDBJ whole genome shotgun (WGS) entry which is preliminary data.</text>
</comment>
<accession>A0ABW3ZEC1</accession>
<evidence type="ECO:0000313" key="4">
    <source>
        <dbReference type="Proteomes" id="UP001597135"/>
    </source>
</evidence>
<proteinExistence type="predicted"/>
<dbReference type="EMBL" id="JBHTMU010000004">
    <property type="protein sequence ID" value="MFD1341526.1"/>
    <property type="molecule type" value="Genomic_DNA"/>
</dbReference>
<keyword evidence="4" id="KW-1185">Reference proteome</keyword>
<protein>
    <recommendedName>
        <fullName evidence="5">Pentapeptide MXKDX repeat protein</fullName>
    </recommendedName>
</protein>
<reference evidence="4" key="1">
    <citation type="journal article" date="2019" name="Int. J. Syst. Evol. Microbiol.">
        <title>The Global Catalogue of Microorganisms (GCM) 10K type strain sequencing project: providing services to taxonomists for standard genome sequencing and annotation.</title>
        <authorList>
            <consortium name="The Broad Institute Genomics Platform"/>
            <consortium name="The Broad Institute Genome Sequencing Center for Infectious Disease"/>
            <person name="Wu L."/>
            <person name="Ma J."/>
        </authorList>
    </citation>
    <scope>NUCLEOTIDE SEQUENCE [LARGE SCALE GENOMIC DNA]</scope>
    <source>
        <strain evidence="4">CCUG 62953</strain>
    </source>
</reference>
<organism evidence="3 4">
    <name type="scientific">Litorisediminicola beolgyonensis</name>
    <dbReference type="NCBI Taxonomy" id="1173614"/>
    <lineage>
        <taxon>Bacteria</taxon>
        <taxon>Pseudomonadati</taxon>
        <taxon>Pseudomonadota</taxon>
        <taxon>Alphaproteobacteria</taxon>
        <taxon>Rhodobacterales</taxon>
        <taxon>Paracoccaceae</taxon>
        <taxon>Litorisediminicola</taxon>
    </lineage>
</organism>
<sequence>MMTKTIALIAAALLALAGPAFAKGHNMASENDKRADRGAEALVTGPKGLISDNAKTGFDAATTKSGNADKDDE</sequence>
<evidence type="ECO:0000256" key="1">
    <source>
        <dbReference type="SAM" id="MobiDB-lite"/>
    </source>
</evidence>
<gene>
    <name evidence="3" type="ORF">ACFQ4E_03760</name>
</gene>
<feature type="chain" id="PRO_5047030255" description="Pentapeptide MXKDX repeat protein" evidence="2">
    <location>
        <begin position="23"/>
        <end position="73"/>
    </location>
</feature>
<feature type="signal peptide" evidence="2">
    <location>
        <begin position="1"/>
        <end position="22"/>
    </location>
</feature>